<dbReference type="InterPro" id="IPR046373">
    <property type="entry name" value="Acyl-CoA_Oxase/DH_mid-dom_sf"/>
</dbReference>
<keyword evidence="5 6" id="KW-0560">Oxidoreductase</keyword>
<name>N1MLS6_9SPHN</name>
<comment type="caution">
    <text evidence="10">The sequence shown here is derived from an EMBL/GenBank/DDBJ whole genome shotgun (WGS) entry which is preliminary data.</text>
</comment>
<evidence type="ECO:0000256" key="6">
    <source>
        <dbReference type="RuleBase" id="RU362125"/>
    </source>
</evidence>
<sequence>MAAHNGENNEVTAAHEFREIVRAFLADHLTQDLIDAPRTSQLISAEPQQRWHRILARQGWATPSWPERFGGTSWTPEERLVFEEELIAAKAPPLSSFLEMIGPVLYTFGSKAQIERHLAPLRDGLAQWCQGYSEPGAGSDLAGLRTSAVRDGEDYVVNGQKIWTTYAHRADWMFCLVRTRTEGRPQAGISFLLIDMKSPGITIRPIHSIDGLHHLNEIFFSDVRVPTANLVGVENGGWTIAKFLLAHERSSVGSLLTVKGQLDQVRAIADAAFDLTQPNQAREHATIDYALCEAEITLQALDAFNRRQSTLAQRGAGHPAAPSMMKLAVTELQQTIAELGVRALGVDALRDQSALLEPFRPDLMRGSADGALVMLHYLFGRAFTILGGSSEIQRNLIFRDVVASASPP</sequence>
<keyword evidence="4 6" id="KW-0274">FAD</keyword>
<feature type="domain" description="Acyl-CoA oxidase/dehydrogenase middle" evidence="8">
    <location>
        <begin position="129"/>
        <end position="223"/>
    </location>
</feature>
<dbReference type="FunFam" id="2.40.110.10:FF:000011">
    <property type="entry name" value="Acyl-CoA dehydrogenase FadE34"/>
    <property type="match status" value="1"/>
</dbReference>
<dbReference type="AlphaFoldDB" id="N1MLS6"/>
<dbReference type="Pfam" id="PF02771">
    <property type="entry name" value="Acyl-CoA_dh_N"/>
    <property type="match status" value="1"/>
</dbReference>
<dbReference type="InterPro" id="IPR006091">
    <property type="entry name" value="Acyl-CoA_Oxase/DH_mid-dom"/>
</dbReference>
<dbReference type="OrthoDB" id="7795946at2"/>
<dbReference type="Gene3D" id="2.40.110.10">
    <property type="entry name" value="Butyryl-CoA Dehydrogenase, subunit A, domain 2"/>
    <property type="match status" value="1"/>
</dbReference>
<evidence type="ECO:0000259" key="8">
    <source>
        <dbReference type="Pfam" id="PF02770"/>
    </source>
</evidence>
<evidence type="ECO:0000259" key="7">
    <source>
        <dbReference type="Pfam" id="PF00441"/>
    </source>
</evidence>
<dbReference type="Proteomes" id="UP000013201">
    <property type="component" value="Unassembled WGS sequence"/>
</dbReference>
<evidence type="ECO:0000259" key="9">
    <source>
        <dbReference type="Pfam" id="PF02771"/>
    </source>
</evidence>
<dbReference type="Gene3D" id="1.20.140.10">
    <property type="entry name" value="Butyryl-CoA Dehydrogenase, subunit A, domain 3"/>
    <property type="match status" value="1"/>
</dbReference>
<dbReference type="InterPro" id="IPR037069">
    <property type="entry name" value="AcylCoA_DH/ox_N_sf"/>
</dbReference>
<reference evidence="11" key="2">
    <citation type="submission" date="2013-04" db="EMBL/GenBank/DDBJ databases">
        <title>Bisphenol A degrading Sphingobium sp. strain BiD32.</title>
        <authorList>
            <person name="Nielsen J.L."/>
            <person name="Zhou N.A."/>
            <person name="Kjeldal H."/>
        </authorList>
    </citation>
    <scope>NUCLEOTIDE SEQUENCE [LARGE SCALE GENOMIC DNA]</scope>
    <source>
        <strain evidence="11">BiD32</strain>
    </source>
</reference>
<dbReference type="InterPro" id="IPR013786">
    <property type="entry name" value="AcylCoA_DH/ox_N"/>
</dbReference>
<dbReference type="SUPFAM" id="SSF47203">
    <property type="entry name" value="Acyl-CoA dehydrogenase C-terminal domain-like"/>
    <property type="match status" value="1"/>
</dbReference>
<accession>N1MLS6</accession>
<evidence type="ECO:0000256" key="5">
    <source>
        <dbReference type="ARBA" id="ARBA00023002"/>
    </source>
</evidence>
<evidence type="ECO:0000256" key="3">
    <source>
        <dbReference type="ARBA" id="ARBA00022630"/>
    </source>
</evidence>
<dbReference type="Pfam" id="PF02770">
    <property type="entry name" value="Acyl-CoA_dh_M"/>
    <property type="match status" value="1"/>
</dbReference>
<evidence type="ECO:0000256" key="2">
    <source>
        <dbReference type="ARBA" id="ARBA00009347"/>
    </source>
</evidence>
<organism evidence="10 11">
    <name type="scientific">Sphingobium indicum BiD32</name>
    <dbReference type="NCBI Taxonomy" id="1301087"/>
    <lineage>
        <taxon>Bacteria</taxon>
        <taxon>Pseudomonadati</taxon>
        <taxon>Pseudomonadota</taxon>
        <taxon>Alphaproteobacteria</taxon>
        <taxon>Sphingomonadales</taxon>
        <taxon>Sphingomonadaceae</taxon>
        <taxon>Sphingobium</taxon>
    </lineage>
</organism>
<protein>
    <submittedName>
        <fullName evidence="10">Acyl-CoA dehydrogenase, C-terminal:Acyl-CoA dehydrogenase, central region</fullName>
    </submittedName>
</protein>
<evidence type="ECO:0000313" key="11">
    <source>
        <dbReference type="Proteomes" id="UP000013201"/>
    </source>
</evidence>
<dbReference type="GO" id="GO:0016627">
    <property type="term" value="F:oxidoreductase activity, acting on the CH-CH group of donors"/>
    <property type="evidence" value="ECO:0007669"/>
    <property type="project" value="InterPro"/>
</dbReference>
<evidence type="ECO:0000313" key="10">
    <source>
        <dbReference type="EMBL" id="CCW16567.1"/>
    </source>
</evidence>
<comment type="cofactor">
    <cofactor evidence="1 6">
        <name>FAD</name>
        <dbReference type="ChEBI" id="CHEBI:57692"/>
    </cofactor>
</comment>
<dbReference type="SUPFAM" id="SSF56645">
    <property type="entry name" value="Acyl-CoA dehydrogenase NM domain-like"/>
    <property type="match status" value="1"/>
</dbReference>
<evidence type="ECO:0000256" key="4">
    <source>
        <dbReference type="ARBA" id="ARBA00022827"/>
    </source>
</evidence>
<dbReference type="Pfam" id="PF00441">
    <property type="entry name" value="Acyl-CoA_dh_1"/>
    <property type="match status" value="1"/>
</dbReference>
<comment type="similarity">
    <text evidence="2 6">Belongs to the acyl-CoA dehydrogenase family.</text>
</comment>
<feature type="domain" description="Acyl-CoA dehydrogenase/oxidase N-terminal" evidence="9">
    <location>
        <begin position="15"/>
        <end position="124"/>
    </location>
</feature>
<dbReference type="RefSeq" id="WP_006951413.1">
    <property type="nucleotide sequence ID" value="NZ_CAVK010000042.1"/>
</dbReference>
<reference evidence="10 11" key="1">
    <citation type="submission" date="2013-03" db="EMBL/GenBank/DDBJ databases">
        <authorList>
            <person name="Le V."/>
        </authorList>
    </citation>
    <scope>NUCLEOTIDE SEQUENCE [LARGE SCALE GENOMIC DNA]</scope>
    <source>
        <strain evidence="10 11">BiD32</strain>
    </source>
</reference>
<dbReference type="PANTHER" id="PTHR43292">
    <property type="entry name" value="ACYL-COA DEHYDROGENASE"/>
    <property type="match status" value="1"/>
</dbReference>
<evidence type="ECO:0000256" key="1">
    <source>
        <dbReference type="ARBA" id="ARBA00001974"/>
    </source>
</evidence>
<dbReference type="InterPro" id="IPR009075">
    <property type="entry name" value="AcylCo_DH/oxidase_C"/>
</dbReference>
<dbReference type="Gene3D" id="1.10.540.10">
    <property type="entry name" value="Acyl-CoA dehydrogenase/oxidase, N-terminal domain"/>
    <property type="match status" value="1"/>
</dbReference>
<gene>
    <name evidence="10" type="ORF">EBBID32_9030</name>
</gene>
<keyword evidence="3 6" id="KW-0285">Flavoprotein</keyword>
<dbReference type="GO" id="GO:0050660">
    <property type="term" value="F:flavin adenine dinucleotide binding"/>
    <property type="evidence" value="ECO:0007669"/>
    <property type="project" value="InterPro"/>
</dbReference>
<dbReference type="InterPro" id="IPR036250">
    <property type="entry name" value="AcylCo_DH-like_C"/>
</dbReference>
<feature type="domain" description="Acyl-CoA dehydrogenase/oxidase C-terminal" evidence="7">
    <location>
        <begin position="235"/>
        <end position="400"/>
    </location>
</feature>
<proteinExistence type="inferred from homology"/>
<dbReference type="PANTHER" id="PTHR43292:SF3">
    <property type="entry name" value="ACYL-COA DEHYDROGENASE FADE29"/>
    <property type="match status" value="1"/>
</dbReference>
<dbReference type="EMBL" id="CAVK010000042">
    <property type="protein sequence ID" value="CCW16567.1"/>
    <property type="molecule type" value="Genomic_DNA"/>
</dbReference>
<keyword evidence="11" id="KW-1185">Reference proteome</keyword>
<dbReference type="GO" id="GO:0005886">
    <property type="term" value="C:plasma membrane"/>
    <property type="evidence" value="ECO:0007669"/>
    <property type="project" value="TreeGrafter"/>
</dbReference>
<dbReference type="InterPro" id="IPR052161">
    <property type="entry name" value="Mycobact_Acyl-CoA_DH"/>
</dbReference>
<dbReference type="InterPro" id="IPR009100">
    <property type="entry name" value="AcylCoA_DH/oxidase_NM_dom_sf"/>
</dbReference>